<keyword evidence="13" id="KW-1185">Reference proteome</keyword>
<dbReference type="Pfam" id="PF01545">
    <property type="entry name" value="Cation_efflux"/>
    <property type="match status" value="1"/>
</dbReference>
<feature type="transmembrane region" description="Helical" evidence="9">
    <location>
        <begin position="80"/>
        <end position="98"/>
    </location>
</feature>
<dbReference type="GO" id="GO:0005886">
    <property type="term" value="C:plasma membrane"/>
    <property type="evidence" value="ECO:0007669"/>
    <property type="project" value="UniProtKB-SubCell"/>
</dbReference>
<dbReference type="SUPFAM" id="SSF161111">
    <property type="entry name" value="Cation efflux protein transmembrane domain-like"/>
    <property type="match status" value="1"/>
</dbReference>
<dbReference type="InterPro" id="IPR027469">
    <property type="entry name" value="Cation_efflux_TMD_sf"/>
</dbReference>
<feature type="transmembrane region" description="Helical" evidence="9">
    <location>
        <begin position="156"/>
        <end position="176"/>
    </location>
</feature>
<evidence type="ECO:0000256" key="3">
    <source>
        <dbReference type="ARBA" id="ARBA00022448"/>
    </source>
</evidence>
<evidence type="ECO:0000256" key="5">
    <source>
        <dbReference type="ARBA" id="ARBA00022692"/>
    </source>
</evidence>
<keyword evidence="6 9" id="KW-1133">Transmembrane helix</keyword>
<dbReference type="Gene3D" id="1.20.1510.10">
    <property type="entry name" value="Cation efflux protein transmembrane domain"/>
    <property type="match status" value="1"/>
</dbReference>
<dbReference type="PANTHER" id="PTHR43840:SF15">
    <property type="entry name" value="MITOCHONDRIAL METAL TRANSPORTER 1-RELATED"/>
    <property type="match status" value="1"/>
</dbReference>
<dbReference type="GO" id="GO:0006882">
    <property type="term" value="P:intracellular zinc ion homeostasis"/>
    <property type="evidence" value="ECO:0007669"/>
    <property type="project" value="TreeGrafter"/>
</dbReference>
<evidence type="ECO:0000313" key="13">
    <source>
        <dbReference type="Proteomes" id="UP000640485"/>
    </source>
</evidence>
<reference evidence="12" key="1">
    <citation type="submission" date="2021-01" db="EMBL/GenBank/DDBJ databases">
        <title>Paracoccus amoyensis sp. nov., isolated from the surface seawater along the coast of Xiamen Island, China.</title>
        <authorList>
            <person name="Lyu L."/>
        </authorList>
    </citation>
    <scope>NUCLEOTIDE SEQUENCE</scope>
    <source>
        <strain evidence="12">MJ17</strain>
    </source>
</reference>
<feature type="transmembrane region" description="Helical" evidence="9">
    <location>
        <begin position="12"/>
        <end position="34"/>
    </location>
</feature>
<organism evidence="12 13">
    <name type="scientific">Paracoccus caeni</name>
    <dbReference type="NCBI Taxonomy" id="657651"/>
    <lineage>
        <taxon>Bacteria</taxon>
        <taxon>Pseudomonadati</taxon>
        <taxon>Pseudomonadota</taxon>
        <taxon>Alphaproteobacteria</taxon>
        <taxon>Rhodobacterales</taxon>
        <taxon>Paracoccaceae</taxon>
        <taxon>Paracoccus</taxon>
    </lineage>
</organism>
<evidence type="ECO:0000313" key="12">
    <source>
        <dbReference type="EMBL" id="MBK4217174.1"/>
    </source>
</evidence>
<feature type="transmembrane region" description="Helical" evidence="9">
    <location>
        <begin position="118"/>
        <end position="136"/>
    </location>
</feature>
<dbReference type="AlphaFoldDB" id="A0A934SLA5"/>
<feature type="domain" description="Cation efflux protein transmembrane" evidence="10">
    <location>
        <begin position="16"/>
        <end position="207"/>
    </location>
</feature>
<dbReference type="SUPFAM" id="SSF160240">
    <property type="entry name" value="Cation efflux protein cytoplasmic domain-like"/>
    <property type="match status" value="1"/>
</dbReference>
<proteinExistence type="inferred from homology"/>
<evidence type="ECO:0000256" key="2">
    <source>
        <dbReference type="ARBA" id="ARBA00008114"/>
    </source>
</evidence>
<keyword evidence="4" id="KW-1003">Cell membrane</keyword>
<evidence type="ECO:0000259" key="10">
    <source>
        <dbReference type="Pfam" id="PF01545"/>
    </source>
</evidence>
<keyword evidence="3" id="KW-0813">Transport</keyword>
<dbReference type="PANTHER" id="PTHR43840">
    <property type="entry name" value="MITOCHONDRIAL METAL TRANSPORTER 1-RELATED"/>
    <property type="match status" value="1"/>
</dbReference>
<sequence length="300" mass="32257">MSNPAMTTTIRIAAGSIAVGLIVLMLKTLAWWLTGSVALLSDALESTVNVATAIAALVAIRIAARPADHHHPYGHHKAEFFSAVLEGVMIIVAALLILREAWHGFQAPRELDAPLPGLMINILAGVLNALWCRVLITRGRTLKSPALVADGHHLLADVVTSAGVVLGVALAVWTGWWFLDPLLAGIVALNILWSGWKVMASSLSGLMDEAVPDDILETIRRIISDRATGAIEAHDLRTRHAGRATFIDFHLVVEGETTVARAHEICDRIEAALKAKLPEAEITIHVEPEHKAKHSGVLVL</sequence>
<comment type="subcellular location">
    <subcellularLocation>
        <location evidence="1">Cell membrane</location>
        <topology evidence="1">Multi-pass membrane protein</topology>
    </subcellularLocation>
</comment>
<dbReference type="GO" id="GO:0015341">
    <property type="term" value="F:zinc efflux antiporter activity"/>
    <property type="evidence" value="ECO:0007669"/>
    <property type="project" value="TreeGrafter"/>
</dbReference>
<comment type="caution">
    <text evidence="12">The sequence shown here is derived from an EMBL/GenBank/DDBJ whole genome shotgun (WGS) entry which is preliminary data.</text>
</comment>
<keyword evidence="7 9" id="KW-0472">Membrane</keyword>
<evidence type="ECO:0000256" key="6">
    <source>
        <dbReference type="ARBA" id="ARBA00022989"/>
    </source>
</evidence>
<dbReference type="InterPro" id="IPR027470">
    <property type="entry name" value="Cation_efflux_CTD"/>
</dbReference>
<accession>A0A934SLA5</accession>
<keyword evidence="5 9" id="KW-0812">Transmembrane</keyword>
<comment type="similarity">
    <text evidence="2">Belongs to the cation diffusion facilitator (CDF) transporter (TC 2.A.4) family.</text>
</comment>
<name>A0A934SLA5_9RHOB</name>
<feature type="domain" description="Cation efflux protein cytoplasmic" evidence="11">
    <location>
        <begin position="212"/>
        <end position="289"/>
    </location>
</feature>
<dbReference type="FunFam" id="3.30.70.1350:FF:000002">
    <property type="entry name" value="Ferrous-iron efflux pump FieF"/>
    <property type="match status" value="1"/>
</dbReference>
<dbReference type="InterPro" id="IPR050291">
    <property type="entry name" value="CDF_Transporter"/>
</dbReference>
<feature type="transmembrane region" description="Helical" evidence="9">
    <location>
        <begin position="46"/>
        <end position="64"/>
    </location>
</feature>
<dbReference type="InterPro" id="IPR002524">
    <property type="entry name" value="Cation_efflux"/>
</dbReference>
<dbReference type="EMBL" id="JAEPRQ010000006">
    <property type="protein sequence ID" value="MBK4217174.1"/>
    <property type="molecule type" value="Genomic_DNA"/>
</dbReference>
<gene>
    <name evidence="12" type="ORF">JJJ17_14680</name>
</gene>
<evidence type="ECO:0000256" key="9">
    <source>
        <dbReference type="SAM" id="Phobius"/>
    </source>
</evidence>
<dbReference type="NCBIfam" id="TIGR01297">
    <property type="entry name" value="CDF"/>
    <property type="match status" value="1"/>
</dbReference>
<evidence type="ECO:0000259" key="11">
    <source>
        <dbReference type="Pfam" id="PF16916"/>
    </source>
</evidence>
<protein>
    <recommendedName>
        <fullName evidence="8">Protein p34</fullName>
    </recommendedName>
</protein>
<evidence type="ECO:0000256" key="1">
    <source>
        <dbReference type="ARBA" id="ARBA00004651"/>
    </source>
</evidence>
<dbReference type="InterPro" id="IPR036837">
    <property type="entry name" value="Cation_efflux_CTD_sf"/>
</dbReference>
<evidence type="ECO:0000256" key="4">
    <source>
        <dbReference type="ARBA" id="ARBA00022475"/>
    </source>
</evidence>
<dbReference type="GO" id="GO:0015086">
    <property type="term" value="F:cadmium ion transmembrane transporter activity"/>
    <property type="evidence" value="ECO:0007669"/>
    <property type="project" value="TreeGrafter"/>
</dbReference>
<dbReference type="InterPro" id="IPR058533">
    <property type="entry name" value="Cation_efflux_TM"/>
</dbReference>
<dbReference type="GO" id="GO:0015093">
    <property type="term" value="F:ferrous iron transmembrane transporter activity"/>
    <property type="evidence" value="ECO:0007669"/>
    <property type="project" value="TreeGrafter"/>
</dbReference>
<dbReference type="Gene3D" id="3.30.70.1350">
    <property type="entry name" value="Cation efflux protein, cytoplasmic domain"/>
    <property type="match status" value="1"/>
</dbReference>
<evidence type="ECO:0000256" key="8">
    <source>
        <dbReference type="ARBA" id="ARBA00068882"/>
    </source>
</evidence>
<dbReference type="Pfam" id="PF16916">
    <property type="entry name" value="ZT_dimer"/>
    <property type="match status" value="1"/>
</dbReference>
<evidence type="ECO:0000256" key="7">
    <source>
        <dbReference type="ARBA" id="ARBA00023136"/>
    </source>
</evidence>
<dbReference type="Proteomes" id="UP000640485">
    <property type="component" value="Unassembled WGS sequence"/>
</dbReference>